<dbReference type="EMBL" id="FMSP01000004">
    <property type="protein sequence ID" value="SCV69508.1"/>
    <property type="molecule type" value="Genomic_DNA"/>
</dbReference>
<evidence type="ECO:0000256" key="2">
    <source>
        <dbReference type="SAM" id="Phobius"/>
    </source>
</evidence>
<keyword evidence="2" id="KW-1133">Transmembrane helix</keyword>
<organism evidence="3 4">
    <name type="scientific">Microbotryum intermedium</name>
    <dbReference type="NCBI Taxonomy" id="269621"/>
    <lineage>
        <taxon>Eukaryota</taxon>
        <taxon>Fungi</taxon>
        <taxon>Dikarya</taxon>
        <taxon>Basidiomycota</taxon>
        <taxon>Pucciniomycotina</taxon>
        <taxon>Microbotryomycetes</taxon>
        <taxon>Microbotryales</taxon>
        <taxon>Microbotryaceae</taxon>
        <taxon>Microbotryum</taxon>
    </lineage>
</organism>
<evidence type="ECO:0000256" key="1">
    <source>
        <dbReference type="SAM" id="MobiDB-lite"/>
    </source>
</evidence>
<protein>
    <submittedName>
        <fullName evidence="3">BQ2448_2528 protein</fullName>
    </submittedName>
</protein>
<accession>A0A238FEF0</accession>
<feature type="transmembrane region" description="Helical" evidence="2">
    <location>
        <begin position="212"/>
        <end position="231"/>
    </location>
</feature>
<feature type="compositionally biased region" description="Basic and acidic residues" evidence="1">
    <location>
        <begin position="48"/>
        <end position="61"/>
    </location>
</feature>
<proteinExistence type="predicted"/>
<dbReference type="AlphaFoldDB" id="A0A238FEF0"/>
<dbReference type="STRING" id="269621.A0A238FEF0"/>
<reference evidence="4" key="1">
    <citation type="submission" date="2016-09" db="EMBL/GenBank/DDBJ databases">
        <authorList>
            <person name="Jeantristanb JTB J.-T."/>
            <person name="Ricardo R."/>
        </authorList>
    </citation>
    <scope>NUCLEOTIDE SEQUENCE [LARGE SCALE GENOMIC DNA]</scope>
</reference>
<dbReference type="OrthoDB" id="2530455at2759"/>
<keyword evidence="2" id="KW-0472">Membrane</keyword>
<evidence type="ECO:0000313" key="3">
    <source>
        <dbReference type="EMBL" id="SCV69508.1"/>
    </source>
</evidence>
<keyword evidence="2" id="KW-0812">Transmembrane</keyword>
<evidence type="ECO:0000313" key="4">
    <source>
        <dbReference type="Proteomes" id="UP000198372"/>
    </source>
</evidence>
<sequence>MAHHQRRASASSVQVTNQTSTIITNAAFVASIQDTLPIQSATISSSPCDRRAHGVETPHVTDDEEPNTSSATGTTTTLTPPLPKYEPRSPVYPILFHPPYPLCDSLPSQISTTISSKDHQPPPPTYSETPRTRAERLFYFGLIPPFIGWALGLIHIWRPENPEKKWLASIESNVGGVEAVDQGSTSVNSVRECVRSFREEELLWAKRCAWCLAGTGIVGSLAIVIIVCMVLQE</sequence>
<dbReference type="Proteomes" id="UP000198372">
    <property type="component" value="Unassembled WGS sequence"/>
</dbReference>
<feature type="transmembrane region" description="Helical" evidence="2">
    <location>
        <begin position="137"/>
        <end position="157"/>
    </location>
</feature>
<feature type="region of interest" description="Disordered" evidence="1">
    <location>
        <begin position="43"/>
        <end position="85"/>
    </location>
</feature>
<gene>
    <name evidence="3" type="ORF">BQ2448_2528</name>
</gene>
<name>A0A238FEF0_9BASI</name>
<keyword evidence="4" id="KW-1185">Reference proteome</keyword>